<organism evidence="1">
    <name type="scientific">bioreactor metagenome</name>
    <dbReference type="NCBI Taxonomy" id="1076179"/>
    <lineage>
        <taxon>unclassified sequences</taxon>
        <taxon>metagenomes</taxon>
        <taxon>ecological metagenomes</taxon>
    </lineage>
</organism>
<dbReference type="EMBL" id="VSSQ01130649">
    <property type="protein sequence ID" value="MPN58215.1"/>
    <property type="molecule type" value="Genomic_DNA"/>
</dbReference>
<protein>
    <submittedName>
        <fullName evidence="1">Uncharacterized protein</fullName>
    </submittedName>
</protein>
<proteinExistence type="predicted"/>
<name>A0A645J3C3_9ZZZZ</name>
<sequence length="134" mass="15399">MPVMAMDNVRFKINPGQTFQHCLGKIGIALGIVIMTVQPRPFKIVFIVYKVKGHALIVQFFNAAVLLPPTKRNSQLGLWCHLFFENSGNFVILGQHYPYIYPQISQCLRQRPNHISQPARLNEWHCLGSSDQYF</sequence>
<reference evidence="1" key="1">
    <citation type="submission" date="2019-08" db="EMBL/GenBank/DDBJ databases">
        <authorList>
            <person name="Kucharzyk K."/>
            <person name="Murdoch R.W."/>
            <person name="Higgins S."/>
            <person name="Loffler F."/>
        </authorList>
    </citation>
    <scope>NUCLEOTIDE SEQUENCE</scope>
</reference>
<dbReference type="AlphaFoldDB" id="A0A645J3C3"/>
<comment type="caution">
    <text evidence="1">The sequence shown here is derived from an EMBL/GenBank/DDBJ whole genome shotgun (WGS) entry which is preliminary data.</text>
</comment>
<accession>A0A645J3C3</accession>
<gene>
    <name evidence="1" type="ORF">SDC9_205918</name>
</gene>
<evidence type="ECO:0000313" key="1">
    <source>
        <dbReference type="EMBL" id="MPN58215.1"/>
    </source>
</evidence>